<dbReference type="GeneID" id="27710406"/>
<evidence type="ECO:0000256" key="2">
    <source>
        <dbReference type="SAM" id="Phobius"/>
    </source>
</evidence>
<keyword evidence="2" id="KW-1133">Transmembrane helix</keyword>
<evidence type="ECO:0000313" key="3">
    <source>
        <dbReference type="EMBL" id="KIY00022.1"/>
    </source>
</evidence>
<accession>A0A0D2ISS1</accession>
<keyword evidence="2" id="KW-0472">Membrane</keyword>
<dbReference type="RefSeq" id="XP_016634144.1">
    <property type="nucleotide sequence ID" value="XM_016775164.1"/>
</dbReference>
<feature type="region of interest" description="Disordered" evidence="1">
    <location>
        <begin position="275"/>
        <end position="301"/>
    </location>
</feature>
<feature type="region of interest" description="Disordered" evidence="1">
    <location>
        <begin position="1"/>
        <end position="194"/>
    </location>
</feature>
<gene>
    <name evidence="3" type="ORF">Z520_04660</name>
</gene>
<dbReference type="VEuPathDB" id="FungiDB:Z520_04660"/>
<protein>
    <submittedName>
        <fullName evidence="3">Uncharacterized protein</fullName>
    </submittedName>
</protein>
<feature type="compositionally biased region" description="Basic residues" evidence="1">
    <location>
        <begin position="173"/>
        <end position="185"/>
    </location>
</feature>
<dbReference type="OrthoDB" id="3539644at2759"/>
<evidence type="ECO:0000313" key="4">
    <source>
        <dbReference type="Proteomes" id="UP000053411"/>
    </source>
</evidence>
<reference evidence="3 4" key="1">
    <citation type="submission" date="2015-01" db="EMBL/GenBank/DDBJ databases">
        <title>The Genome Sequence of Fonsecaea multimorphosa CBS 102226.</title>
        <authorList>
            <consortium name="The Broad Institute Genomics Platform"/>
            <person name="Cuomo C."/>
            <person name="de Hoog S."/>
            <person name="Gorbushina A."/>
            <person name="Stielow B."/>
            <person name="Teixiera M."/>
            <person name="Abouelleil A."/>
            <person name="Chapman S.B."/>
            <person name="Priest M."/>
            <person name="Young S.K."/>
            <person name="Wortman J."/>
            <person name="Nusbaum C."/>
            <person name="Birren B."/>
        </authorList>
    </citation>
    <scope>NUCLEOTIDE SEQUENCE [LARGE SCALE GENOMIC DNA]</scope>
    <source>
        <strain evidence="3 4">CBS 102226</strain>
    </source>
</reference>
<dbReference type="AlphaFoldDB" id="A0A0D2ISS1"/>
<keyword evidence="2" id="KW-0812">Transmembrane</keyword>
<sequence length="524" mass="56150">MTIRKQYPARNYETFHDDADDSVTQSPTSYRRGGDDDKTRSAAAEAQRLGSQGSWADNFAGGTPATNQTPAASTVDGDEVRDLRYQHFSSEGDPSDPPPVYTPSASTQVGSLSPAAAPASPVAARSNLSPAVPEPVSAPAAASSSSNPQSLPCTFPDNDEEGVPSSSPESARHNRHSRHHHHHDHHEHEEDADSDGLPVFLQQHSRRNRLWFRRGSRGGRGCRGRRQAIRQGDRHKHRARRFKRICFIFLALIACLWLLIPGLCRSLKNDGRYQLPNLGPRPSQAPWPPPEREHREHETSRSISGTYQLYDLLDLSTTAGSITVNVEVQPGEKPAVLRLSTFSGSVNVKMISGGGLFSKPTVSDAARSRTLVTEISTKAGSVSGSVVHGNGGSTSISTLSGSISVSIFAVGVAETDPESTISTTSISGSQHIKVVPALGSTEAIRAIEASHTIRGSGSMNIAYPLEWEGMVHLSTHGHGSIAASGTGLVVRRESSRELKGYRGATQGRKVEILEIGSGSVKFSC</sequence>
<proteinExistence type="predicted"/>
<evidence type="ECO:0000256" key="1">
    <source>
        <dbReference type="SAM" id="MobiDB-lite"/>
    </source>
</evidence>
<dbReference type="STRING" id="1442371.A0A0D2ISS1"/>
<dbReference type="EMBL" id="KN848068">
    <property type="protein sequence ID" value="KIY00022.1"/>
    <property type="molecule type" value="Genomic_DNA"/>
</dbReference>
<organism evidence="3 4">
    <name type="scientific">Fonsecaea multimorphosa CBS 102226</name>
    <dbReference type="NCBI Taxonomy" id="1442371"/>
    <lineage>
        <taxon>Eukaryota</taxon>
        <taxon>Fungi</taxon>
        <taxon>Dikarya</taxon>
        <taxon>Ascomycota</taxon>
        <taxon>Pezizomycotina</taxon>
        <taxon>Eurotiomycetes</taxon>
        <taxon>Chaetothyriomycetidae</taxon>
        <taxon>Chaetothyriales</taxon>
        <taxon>Herpotrichiellaceae</taxon>
        <taxon>Fonsecaea</taxon>
    </lineage>
</organism>
<feature type="compositionally biased region" description="Basic and acidic residues" evidence="1">
    <location>
        <begin position="290"/>
        <end position="300"/>
    </location>
</feature>
<keyword evidence="4" id="KW-1185">Reference proteome</keyword>
<feature type="compositionally biased region" description="Low complexity" evidence="1">
    <location>
        <begin position="111"/>
        <end position="150"/>
    </location>
</feature>
<dbReference type="Proteomes" id="UP000053411">
    <property type="component" value="Unassembled WGS sequence"/>
</dbReference>
<feature type="transmembrane region" description="Helical" evidence="2">
    <location>
        <begin position="245"/>
        <end position="263"/>
    </location>
</feature>
<name>A0A0D2ISS1_9EURO</name>